<dbReference type="Proteomes" id="UP000053638">
    <property type="component" value="Unassembled WGS sequence"/>
</dbReference>
<reference evidence="2 3" key="1">
    <citation type="submission" date="2014-04" db="EMBL/GenBank/DDBJ databases">
        <title>Genome evolution of avian class.</title>
        <authorList>
            <person name="Zhang G."/>
            <person name="Li C."/>
        </authorList>
    </citation>
    <scope>NUCLEOTIDE SEQUENCE [LARGE SCALE GENOMIC DNA]</scope>
    <source>
        <strain evidence="2">BGI_N335</strain>
    </source>
</reference>
<sequence length="137" mass="14758">MAGELGPSVSQAHVSTNDVNPSSVPLWEELLPSPAPKDPLQAVPSCNEAEVTSTTEVDSLCWDDELIVDVEVLPYVEQFPQKIIIPFVDQTAYLLKIEQPLNAGQGSSATVLGPSDDDVVCHPERMESTAQVESAEQ</sequence>
<protein>
    <submittedName>
        <fullName evidence="2">Uncharacterized protein</fullName>
    </submittedName>
</protein>
<feature type="non-terminal residue" evidence="2">
    <location>
        <position position="137"/>
    </location>
</feature>
<proteinExistence type="predicted"/>
<gene>
    <name evidence="2" type="ORF">N335_01101</name>
</gene>
<keyword evidence="3" id="KW-1185">Reference proteome</keyword>
<feature type="region of interest" description="Disordered" evidence="1">
    <location>
        <begin position="1"/>
        <end position="42"/>
    </location>
</feature>
<evidence type="ECO:0000313" key="3">
    <source>
        <dbReference type="Proteomes" id="UP000053638"/>
    </source>
</evidence>
<evidence type="ECO:0000256" key="1">
    <source>
        <dbReference type="SAM" id="MobiDB-lite"/>
    </source>
</evidence>
<organism evidence="2 3">
    <name type="scientific">Phaethon lepturus</name>
    <name type="common">White-tailed tropicbird</name>
    <dbReference type="NCBI Taxonomy" id="97097"/>
    <lineage>
        <taxon>Eukaryota</taxon>
        <taxon>Metazoa</taxon>
        <taxon>Chordata</taxon>
        <taxon>Craniata</taxon>
        <taxon>Vertebrata</taxon>
        <taxon>Euteleostomi</taxon>
        <taxon>Archelosauria</taxon>
        <taxon>Archosauria</taxon>
        <taxon>Dinosauria</taxon>
        <taxon>Saurischia</taxon>
        <taxon>Theropoda</taxon>
        <taxon>Coelurosauria</taxon>
        <taxon>Aves</taxon>
        <taxon>Neognathae</taxon>
        <taxon>Neoaves</taxon>
        <taxon>Phaethontimorphae</taxon>
        <taxon>Phaethontiformes</taxon>
        <taxon>Phaethontidae</taxon>
        <taxon>Phaethon</taxon>
    </lineage>
</organism>
<accession>A0A091TMX5</accession>
<feature type="compositionally biased region" description="Polar residues" evidence="1">
    <location>
        <begin position="8"/>
        <end position="23"/>
    </location>
</feature>
<name>A0A091TMX5_PHALP</name>
<dbReference type="EMBL" id="KK460102">
    <property type="protein sequence ID" value="KFQ78619.1"/>
    <property type="molecule type" value="Genomic_DNA"/>
</dbReference>
<dbReference type="AlphaFoldDB" id="A0A091TMX5"/>
<evidence type="ECO:0000313" key="2">
    <source>
        <dbReference type="EMBL" id="KFQ78619.1"/>
    </source>
</evidence>
<dbReference type="PhylomeDB" id="A0A091TMX5"/>